<dbReference type="VEuPathDB" id="FungiDB:PHYBLDRAFT_150399"/>
<evidence type="ECO:0000313" key="1">
    <source>
        <dbReference type="EMBL" id="OAD68807.1"/>
    </source>
</evidence>
<dbReference type="GeneID" id="28993378"/>
<evidence type="ECO:0000313" key="2">
    <source>
        <dbReference type="Proteomes" id="UP000077315"/>
    </source>
</evidence>
<gene>
    <name evidence="1" type="ORF">PHYBLDRAFT_150399</name>
</gene>
<organism evidence="1 2">
    <name type="scientific">Phycomyces blakesleeanus (strain ATCC 8743b / DSM 1359 / FGSC 10004 / NBRC 33097 / NRRL 1555)</name>
    <dbReference type="NCBI Taxonomy" id="763407"/>
    <lineage>
        <taxon>Eukaryota</taxon>
        <taxon>Fungi</taxon>
        <taxon>Fungi incertae sedis</taxon>
        <taxon>Mucoromycota</taxon>
        <taxon>Mucoromycotina</taxon>
        <taxon>Mucoromycetes</taxon>
        <taxon>Mucorales</taxon>
        <taxon>Phycomycetaceae</taxon>
        <taxon>Phycomyces</taxon>
    </lineage>
</organism>
<evidence type="ECO:0008006" key="3">
    <source>
        <dbReference type="Google" id="ProtNLM"/>
    </source>
</evidence>
<dbReference type="AlphaFoldDB" id="A0A167KSZ3"/>
<dbReference type="OrthoDB" id="2298429at2759"/>
<proteinExistence type="predicted"/>
<name>A0A167KSZ3_PHYB8</name>
<dbReference type="Proteomes" id="UP000077315">
    <property type="component" value="Unassembled WGS sequence"/>
</dbReference>
<reference evidence="2" key="1">
    <citation type="submission" date="2015-06" db="EMBL/GenBank/DDBJ databases">
        <title>Expansion of signal transduction pathways in fungi by whole-genome duplication.</title>
        <authorList>
            <consortium name="DOE Joint Genome Institute"/>
            <person name="Corrochano L.M."/>
            <person name="Kuo A."/>
            <person name="Marcet-Houben M."/>
            <person name="Polaino S."/>
            <person name="Salamov A."/>
            <person name="Villalobos J.M."/>
            <person name="Alvarez M.I."/>
            <person name="Avalos J."/>
            <person name="Benito E.P."/>
            <person name="Benoit I."/>
            <person name="Burger G."/>
            <person name="Camino L.P."/>
            <person name="Canovas D."/>
            <person name="Cerda-Olmedo E."/>
            <person name="Cheng J.-F."/>
            <person name="Dominguez A."/>
            <person name="Elias M."/>
            <person name="Eslava A.P."/>
            <person name="Glaser F."/>
            <person name="Grimwood J."/>
            <person name="Gutierrez G."/>
            <person name="Heitman J."/>
            <person name="Henrissat B."/>
            <person name="Iturriaga E.A."/>
            <person name="Lang B.F."/>
            <person name="Lavin J.L."/>
            <person name="Lee S."/>
            <person name="Li W."/>
            <person name="Lindquist E."/>
            <person name="Lopez-Garcia S."/>
            <person name="Luque E.M."/>
            <person name="Marcos A.T."/>
            <person name="Martin J."/>
            <person name="McCluskey K."/>
            <person name="Medina H.R."/>
            <person name="Miralles-Duran A."/>
            <person name="Miyazaki A."/>
            <person name="Munoz-Torres E."/>
            <person name="Oguiza J.A."/>
            <person name="Ohm R."/>
            <person name="Olmedo M."/>
            <person name="Orejas M."/>
            <person name="Ortiz-Castellanos L."/>
            <person name="Pisabarro A.G."/>
            <person name="Rodriguez-Romero J."/>
            <person name="Ruiz-Herrera J."/>
            <person name="Ruiz-Vazquez R."/>
            <person name="Sanz C."/>
            <person name="Schackwitz W."/>
            <person name="Schmutz J."/>
            <person name="Shahriari M."/>
            <person name="Shelest E."/>
            <person name="Silva-Franco F."/>
            <person name="Soanes D."/>
            <person name="Syed K."/>
            <person name="Tagua V.G."/>
            <person name="Talbot N.J."/>
            <person name="Thon M."/>
            <person name="De vries R.P."/>
            <person name="Wiebenga A."/>
            <person name="Yadav J.S."/>
            <person name="Braun E.L."/>
            <person name="Baker S."/>
            <person name="Garre V."/>
            <person name="Horwitz B."/>
            <person name="Torres-Martinez S."/>
            <person name="Idnurm A."/>
            <person name="Herrera-Estrella A."/>
            <person name="Gabaldon T."/>
            <person name="Grigoriev I.V."/>
        </authorList>
    </citation>
    <scope>NUCLEOTIDE SEQUENCE [LARGE SCALE GENOMIC DNA]</scope>
    <source>
        <strain evidence="2">NRRL 1555(-)</strain>
    </source>
</reference>
<accession>A0A167KSZ3</accession>
<sequence length="386" mass="43371">MSEDSLRRQSEQSSKSASQICIDMLRAIDRYGRNSEHKVNYYDIWNLMNKKLPAMNFSIFGANTSYSPSLNVFACGFMLLIQQNKTKNAASFCLDIMSGISEKIDEILYTLLIRDEEIGRGWPVAYMITNDRAKVYAIQTTFSTTQIQFCIFHVTQAWNRKLSDSVKISGSLPSEAHLLLSEMMKSLQEIVYEEDLDQFHHKLYDRVMSNNRAMSAFTREQRICEMEAEEDDDEREVRIVASDSVDNSSSPSLRKHKDRHPEILKPIKSNISSGCSLLKVSNQDVSLVRCKTTPQWAAVTLPAESTQLLGCPWGEGRGMVLPPMTGCKWFTSGGLPQTGCSVAASPPSNLASNLVSSRAYAVSSITSQRFNCAMLSNDIFRTVKKM</sequence>
<dbReference type="InParanoid" id="A0A167KSZ3"/>
<dbReference type="EMBL" id="KV440994">
    <property type="protein sequence ID" value="OAD68807.1"/>
    <property type="molecule type" value="Genomic_DNA"/>
</dbReference>
<dbReference type="RefSeq" id="XP_018286847.1">
    <property type="nucleotide sequence ID" value="XM_018432472.1"/>
</dbReference>
<dbReference type="STRING" id="763407.A0A167KSZ3"/>
<protein>
    <recommendedName>
        <fullName evidence="3">MULE transposase domain-containing protein</fullName>
    </recommendedName>
</protein>
<keyword evidence="2" id="KW-1185">Reference proteome</keyword>